<gene>
    <name evidence="9" type="ORF">NLU13_8070</name>
</gene>
<feature type="domain" description="Rhodopsin" evidence="8">
    <location>
        <begin position="11"/>
        <end position="244"/>
    </location>
</feature>
<evidence type="ECO:0000256" key="4">
    <source>
        <dbReference type="ARBA" id="ARBA00023136"/>
    </source>
</evidence>
<dbReference type="Pfam" id="PF20684">
    <property type="entry name" value="Fung_rhodopsin"/>
    <property type="match status" value="1"/>
</dbReference>
<feature type="transmembrane region" description="Helical" evidence="7">
    <location>
        <begin position="106"/>
        <end position="133"/>
    </location>
</feature>
<comment type="similarity">
    <text evidence="5">Belongs to the SAT4 family.</text>
</comment>
<dbReference type="EMBL" id="JAPDFR010000008">
    <property type="protein sequence ID" value="KAK0383981.1"/>
    <property type="molecule type" value="Genomic_DNA"/>
</dbReference>
<organism evidence="9 10">
    <name type="scientific">Sarocladium strictum</name>
    <name type="common">Black bundle disease fungus</name>
    <name type="synonym">Acremonium strictum</name>
    <dbReference type="NCBI Taxonomy" id="5046"/>
    <lineage>
        <taxon>Eukaryota</taxon>
        <taxon>Fungi</taxon>
        <taxon>Dikarya</taxon>
        <taxon>Ascomycota</taxon>
        <taxon>Pezizomycotina</taxon>
        <taxon>Sordariomycetes</taxon>
        <taxon>Hypocreomycetidae</taxon>
        <taxon>Hypocreales</taxon>
        <taxon>Sarocladiaceae</taxon>
        <taxon>Sarocladium</taxon>
    </lineage>
</organism>
<proteinExistence type="inferred from homology"/>
<dbReference type="PANTHER" id="PTHR33048">
    <property type="entry name" value="PTH11-LIKE INTEGRAL MEMBRANE PROTEIN (AFU_ORTHOLOGUE AFUA_5G11245)"/>
    <property type="match status" value="1"/>
</dbReference>
<comment type="caution">
    <text evidence="9">The sequence shown here is derived from an EMBL/GenBank/DDBJ whole genome shotgun (WGS) entry which is preliminary data.</text>
</comment>
<sequence>MLACAMLLALIRMVYKIYMKLDMGLDDWILVLTAATVIPQTVLFTRGTLPNGLGRDIWTLEADQITEFLKYWYIVAIIYFFQTCLIKLAFVAFYMRIFTTRATTRLLWATFVVVALWGLVFVVVGTFVCNPISYLWTQWDGLHKGKCLSDAAYVWANAGSNIALDVWILAIPLWELRKLQLHWKKKVGVALMFGLGACVTVMSILRLKSLLLYRMRDNVTSEFAEVYIWSSIEIGVGVICACLPDDATTARQDLARSRGNDNARLQPVVQEVWQELTGIPLDDQAECVRQATAADAAADASGARPRSSQTASRGRSPSTGGGGLSTRAGRPAGIAVEECFIMERHERSDISLILMKPEEEGHARV</sequence>
<dbReference type="AlphaFoldDB" id="A0AA39GBF8"/>
<feature type="transmembrane region" description="Helical" evidence="7">
    <location>
        <begin position="153"/>
        <end position="175"/>
    </location>
</feature>
<keyword evidence="4 7" id="KW-0472">Membrane</keyword>
<name>A0AA39GBF8_SARSR</name>
<evidence type="ECO:0000256" key="6">
    <source>
        <dbReference type="SAM" id="MobiDB-lite"/>
    </source>
</evidence>
<dbReference type="PANTHER" id="PTHR33048:SF143">
    <property type="entry name" value="EXTRACELLULAR MEMBRANE PROTEIN CFEM DOMAIN-CONTAINING PROTEIN-RELATED"/>
    <property type="match status" value="1"/>
</dbReference>
<evidence type="ECO:0000313" key="9">
    <source>
        <dbReference type="EMBL" id="KAK0383981.1"/>
    </source>
</evidence>
<keyword evidence="2 7" id="KW-0812">Transmembrane</keyword>
<dbReference type="InterPro" id="IPR052337">
    <property type="entry name" value="SAT4-like"/>
</dbReference>
<evidence type="ECO:0000256" key="1">
    <source>
        <dbReference type="ARBA" id="ARBA00004141"/>
    </source>
</evidence>
<dbReference type="InterPro" id="IPR049326">
    <property type="entry name" value="Rhodopsin_dom_fungi"/>
</dbReference>
<evidence type="ECO:0000256" key="3">
    <source>
        <dbReference type="ARBA" id="ARBA00022989"/>
    </source>
</evidence>
<feature type="transmembrane region" description="Helical" evidence="7">
    <location>
        <begin position="187"/>
        <end position="206"/>
    </location>
</feature>
<evidence type="ECO:0000256" key="2">
    <source>
        <dbReference type="ARBA" id="ARBA00022692"/>
    </source>
</evidence>
<feature type="region of interest" description="Disordered" evidence="6">
    <location>
        <begin position="296"/>
        <end position="329"/>
    </location>
</feature>
<reference evidence="9" key="1">
    <citation type="submission" date="2022-10" db="EMBL/GenBank/DDBJ databases">
        <title>Determination and structural analysis of whole genome sequence of Sarocladium strictum F4-1.</title>
        <authorList>
            <person name="Hu L."/>
            <person name="Jiang Y."/>
        </authorList>
    </citation>
    <scope>NUCLEOTIDE SEQUENCE</scope>
    <source>
        <strain evidence="9">F4-1</strain>
    </source>
</reference>
<accession>A0AA39GBF8</accession>
<evidence type="ECO:0000256" key="5">
    <source>
        <dbReference type="ARBA" id="ARBA00038359"/>
    </source>
</evidence>
<evidence type="ECO:0000259" key="8">
    <source>
        <dbReference type="Pfam" id="PF20684"/>
    </source>
</evidence>
<dbReference type="Proteomes" id="UP001175261">
    <property type="component" value="Unassembled WGS sequence"/>
</dbReference>
<keyword evidence="10" id="KW-1185">Reference proteome</keyword>
<dbReference type="GO" id="GO:0016020">
    <property type="term" value="C:membrane"/>
    <property type="evidence" value="ECO:0007669"/>
    <property type="project" value="UniProtKB-SubCell"/>
</dbReference>
<feature type="transmembrane region" description="Helical" evidence="7">
    <location>
        <begin position="71"/>
        <end position="94"/>
    </location>
</feature>
<keyword evidence="3 7" id="KW-1133">Transmembrane helix</keyword>
<protein>
    <recommendedName>
        <fullName evidence="8">Rhodopsin domain-containing protein</fullName>
    </recommendedName>
</protein>
<evidence type="ECO:0000256" key="7">
    <source>
        <dbReference type="SAM" id="Phobius"/>
    </source>
</evidence>
<comment type="subcellular location">
    <subcellularLocation>
        <location evidence="1">Membrane</location>
        <topology evidence="1">Multi-pass membrane protein</topology>
    </subcellularLocation>
</comment>
<evidence type="ECO:0000313" key="10">
    <source>
        <dbReference type="Proteomes" id="UP001175261"/>
    </source>
</evidence>